<dbReference type="EMBL" id="QXFU01002367">
    <property type="protein sequence ID" value="KAE8986656.1"/>
    <property type="molecule type" value="Genomic_DNA"/>
</dbReference>
<dbReference type="AlphaFoldDB" id="A0A6A3IUB8"/>
<name>A0A6A3IUB8_9STRA</name>
<sequence length="77" mass="7855">MGFLILGVAASRQPASRHGNRGAVRHGASAGARPRQHDCRSGSGETLVPAPAGSTSVGRGDLGPEPPCDIQGVWQAR</sequence>
<accession>A0A6A3IUB8</accession>
<proteinExistence type="predicted"/>
<dbReference type="Proteomes" id="UP000435112">
    <property type="component" value="Unassembled WGS sequence"/>
</dbReference>
<evidence type="ECO:0000313" key="3">
    <source>
        <dbReference type="Proteomes" id="UP000435112"/>
    </source>
</evidence>
<evidence type="ECO:0000256" key="1">
    <source>
        <dbReference type="SAM" id="MobiDB-lite"/>
    </source>
</evidence>
<comment type="caution">
    <text evidence="2">The sequence shown here is derived from an EMBL/GenBank/DDBJ whole genome shotgun (WGS) entry which is preliminary data.</text>
</comment>
<protein>
    <submittedName>
        <fullName evidence="2">Uncharacterized protein</fullName>
    </submittedName>
</protein>
<evidence type="ECO:0000313" key="2">
    <source>
        <dbReference type="EMBL" id="KAE8986656.1"/>
    </source>
</evidence>
<organism evidence="2 3">
    <name type="scientific">Phytophthora rubi</name>
    <dbReference type="NCBI Taxonomy" id="129364"/>
    <lineage>
        <taxon>Eukaryota</taxon>
        <taxon>Sar</taxon>
        <taxon>Stramenopiles</taxon>
        <taxon>Oomycota</taxon>
        <taxon>Peronosporomycetes</taxon>
        <taxon>Peronosporales</taxon>
        <taxon>Peronosporaceae</taxon>
        <taxon>Phytophthora</taxon>
    </lineage>
</organism>
<reference evidence="2 3" key="1">
    <citation type="submission" date="2018-09" db="EMBL/GenBank/DDBJ databases">
        <title>Genomic investigation of the strawberry pathogen Phytophthora fragariae indicates pathogenicity is determined by transcriptional variation in three key races.</title>
        <authorList>
            <person name="Adams T.M."/>
            <person name="Armitage A.D."/>
            <person name="Sobczyk M.K."/>
            <person name="Bates H.J."/>
            <person name="Dunwell J.M."/>
            <person name="Nellist C.F."/>
            <person name="Harrison R.J."/>
        </authorList>
    </citation>
    <scope>NUCLEOTIDE SEQUENCE [LARGE SCALE GENOMIC DNA]</scope>
    <source>
        <strain evidence="2 3">SCRP324</strain>
    </source>
</reference>
<gene>
    <name evidence="2" type="ORF">PR002_g22290</name>
</gene>
<feature type="region of interest" description="Disordered" evidence="1">
    <location>
        <begin position="1"/>
        <end position="77"/>
    </location>
</feature>